<dbReference type="InterPro" id="IPR038255">
    <property type="entry name" value="PBS_linker_sf"/>
</dbReference>
<reference evidence="2 3" key="1">
    <citation type="submission" date="2024-09" db="EMBL/GenBank/DDBJ databases">
        <authorList>
            <person name="Sun Q."/>
            <person name="Mori K."/>
        </authorList>
    </citation>
    <scope>NUCLEOTIDE SEQUENCE [LARGE SCALE GENOMIC DNA]</scope>
    <source>
        <strain evidence="2 3">CCM 8677</strain>
    </source>
</reference>
<dbReference type="InterPro" id="IPR011049">
    <property type="entry name" value="Serralysin-like_metalloprot_C"/>
</dbReference>
<dbReference type="Proteomes" id="UP001589844">
    <property type="component" value="Unassembled WGS sequence"/>
</dbReference>
<name>A0ABV6IH48_9BURK</name>
<dbReference type="Pfam" id="PF13946">
    <property type="entry name" value="DUF4214"/>
    <property type="match status" value="1"/>
</dbReference>
<sequence>MYDSDQNTVKAALKESNATVFSESTINQILALSTRDNATVHFDKVGPDANGNVTVASGAEVVLVTSSDTFTTTVKPPANAPVVIFQGRGGVVATINDAAASIPSSSDHNVLQPNVGRVVVGTAGNDKITIDDARNTKIILGTGDSSVRTGNGIDTVEAGLGNSSIVGGSGDYAVVKLSGNASNYQVTAQNGHAIVTDMTTRKTTDISKIQYVQLDNGNALIFAKNSLEGQITTLYHSMFGRDPDAGGLNYWFDVAKAGATLKQITNAFYASSEYAPYISQSSLDFIQGLYKNTFNRAGEDAGVAYWLDQLNHGQTRADVISSFATIAIQNILHEAPQQEAQIVGSVSIITGII</sequence>
<proteinExistence type="predicted"/>
<dbReference type="InterPro" id="IPR025282">
    <property type="entry name" value="DUF4214"/>
</dbReference>
<accession>A0ABV6IH48</accession>
<dbReference type="RefSeq" id="WP_390213760.1">
    <property type="nucleotide sequence ID" value="NZ_JBHLXJ010000016.1"/>
</dbReference>
<dbReference type="Gene3D" id="1.10.3130.20">
    <property type="entry name" value="Phycobilisome linker domain"/>
    <property type="match status" value="1"/>
</dbReference>
<dbReference type="EMBL" id="JBHLXJ010000016">
    <property type="protein sequence ID" value="MFC0351156.1"/>
    <property type="molecule type" value="Genomic_DNA"/>
</dbReference>
<organism evidence="2 3">
    <name type="scientific">Undibacterium danionis</name>
    <dbReference type="NCBI Taxonomy" id="1812100"/>
    <lineage>
        <taxon>Bacteria</taxon>
        <taxon>Pseudomonadati</taxon>
        <taxon>Pseudomonadota</taxon>
        <taxon>Betaproteobacteria</taxon>
        <taxon>Burkholderiales</taxon>
        <taxon>Oxalobacteraceae</taxon>
        <taxon>Undibacterium</taxon>
    </lineage>
</organism>
<protein>
    <submittedName>
        <fullName evidence="2">DUF4214 domain-containing protein</fullName>
    </submittedName>
</protein>
<evidence type="ECO:0000313" key="3">
    <source>
        <dbReference type="Proteomes" id="UP001589844"/>
    </source>
</evidence>
<evidence type="ECO:0000259" key="1">
    <source>
        <dbReference type="Pfam" id="PF13946"/>
    </source>
</evidence>
<dbReference type="SUPFAM" id="SSF51120">
    <property type="entry name" value="beta-Roll"/>
    <property type="match status" value="1"/>
</dbReference>
<comment type="caution">
    <text evidence="2">The sequence shown here is derived from an EMBL/GenBank/DDBJ whole genome shotgun (WGS) entry which is preliminary data.</text>
</comment>
<feature type="domain" description="DUF4214" evidence="1">
    <location>
        <begin position="268"/>
        <end position="324"/>
    </location>
</feature>
<gene>
    <name evidence="2" type="ORF">ACFFJH_15160</name>
</gene>
<evidence type="ECO:0000313" key="2">
    <source>
        <dbReference type="EMBL" id="MFC0351156.1"/>
    </source>
</evidence>
<keyword evidence="3" id="KW-1185">Reference proteome</keyword>